<dbReference type="EMBL" id="JAKOGI010000096">
    <property type="protein sequence ID" value="KAJ8444509.1"/>
    <property type="molecule type" value="Genomic_DNA"/>
</dbReference>
<keyword evidence="2" id="KW-0732">Signal</keyword>
<sequence length="163" mass="17972">MTLRAGFFLFLLSLPLLSMVMAQDRAPHGLANQHPVAFSPSAYDFFHPNARQGGRVTSECSPFPLTAQLQETESQEATATITPEMSLLSKGAQPTTGLIMRVLSITYLLIFKAAFIMKTSASFRKTSGERSSRRITSYHNSVLCFHIATVRSNNTQCGPIETR</sequence>
<feature type="chain" id="PRO_5040135293" description="Secreted protein" evidence="2">
    <location>
        <begin position="23"/>
        <end position="163"/>
    </location>
</feature>
<dbReference type="PANTHER" id="PTHR35718:SF1">
    <property type="entry name" value="EXPRESSED PROTEIN"/>
    <property type="match status" value="1"/>
</dbReference>
<organism evidence="3 4">
    <name type="scientific">Carnegiea gigantea</name>
    <dbReference type="NCBI Taxonomy" id="171969"/>
    <lineage>
        <taxon>Eukaryota</taxon>
        <taxon>Viridiplantae</taxon>
        <taxon>Streptophyta</taxon>
        <taxon>Embryophyta</taxon>
        <taxon>Tracheophyta</taxon>
        <taxon>Spermatophyta</taxon>
        <taxon>Magnoliopsida</taxon>
        <taxon>eudicotyledons</taxon>
        <taxon>Gunneridae</taxon>
        <taxon>Pentapetalae</taxon>
        <taxon>Caryophyllales</taxon>
        <taxon>Cactineae</taxon>
        <taxon>Cactaceae</taxon>
        <taxon>Cactoideae</taxon>
        <taxon>Echinocereeae</taxon>
        <taxon>Carnegiea</taxon>
    </lineage>
</organism>
<reference evidence="3" key="1">
    <citation type="submission" date="2022-04" db="EMBL/GenBank/DDBJ databases">
        <title>Carnegiea gigantea Genome sequencing and assembly v2.</title>
        <authorList>
            <person name="Copetti D."/>
            <person name="Sanderson M.J."/>
            <person name="Burquez A."/>
            <person name="Wojciechowski M.F."/>
        </authorList>
    </citation>
    <scope>NUCLEOTIDE SEQUENCE</scope>
    <source>
        <strain evidence="3">SGP5-SGP5p</strain>
        <tissue evidence="3">Aerial part</tissue>
    </source>
</reference>
<evidence type="ECO:0000313" key="3">
    <source>
        <dbReference type="EMBL" id="KAJ8444509.1"/>
    </source>
</evidence>
<dbReference type="OrthoDB" id="1929763at2759"/>
<accession>A0A9Q1QJU9</accession>
<proteinExistence type="predicted"/>
<name>A0A9Q1QJU9_9CARY</name>
<evidence type="ECO:0000313" key="4">
    <source>
        <dbReference type="Proteomes" id="UP001153076"/>
    </source>
</evidence>
<comment type="caution">
    <text evidence="3">The sequence shown here is derived from an EMBL/GenBank/DDBJ whole genome shotgun (WGS) entry which is preliminary data.</text>
</comment>
<dbReference type="AlphaFoldDB" id="A0A9Q1QJU9"/>
<keyword evidence="4" id="KW-1185">Reference proteome</keyword>
<gene>
    <name evidence="3" type="ORF">Cgig2_028324</name>
</gene>
<dbReference type="PANTHER" id="PTHR35718">
    <property type="entry name" value="EXPRESSED PROTEIN"/>
    <property type="match status" value="1"/>
</dbReference>
<protein>
    <recommendedName>
        <fullName evidence="5">Secreted protein</fullName>
    </recommendedName>
</protein>
<feature type="transmembrane region" description="Helical" evidence="1">
    <location>
        <begin position="98"/>
        <end position="117"/>
    </location>
</feature>
<evidence type="ECO:0000256" key="2">
    <source>
        <dbReference type="SAM" id="SignalP"/>
    </source>
</evidence>
<keyword evidence="1" id="KW-0812">Transmembrane</keyword>
<dbReference type="Proteomes" id="UP001153076">
    <property type="component" value="Unassembled WGS sequence"/>
</dbReference>
<keyword evidence="1" id="KW-0472">Membrane</keyword>
<evidence type="ECO:0000256" key="1">
    <source>
        <dbReference type="SAM" id="Phobius"/>
    </source>
</evidence>
<feature type="signal peptide" evidence="2">
    <location>
        <begin position="1"/>
        <end position="22"/>
    </location>
</feature>
<evidence type="ECO:0008006" key="5">
    <source>
        <dbReference type="Google" id="ProtNLM"/>
    </source>
</evidence>
<keyword evidence="1" id="KW-1133">Transmembrane helix</keyword>